<keyword evidence="2" id="KW-0479">Metal-binding</keyword>
<feature type="domain" description="4Fe-4S ferredoxin-type" evidence="5">
    <location>
        <begin position="5"/>
        <end position="34"/>
    </location>
</feature>
<dbReference type="Proteomes" id="UP000244892">
    <property type="component" value="Chromosome"/>
</dbReference>
<dbReference type="SUPFAM" id="SSF54862">
    <property type="entry name" value="4Fe-4S ferredoxins"/>
    <property type="match status" value="1"/>
</dbReference>
<dbReference type="OrthoDB" id="9781785at2"/>
<dbReference type="GO" id="GO:0051539">
    <property type="term" value="F:4 iron, 4 sulfur cluster binding"/>
    <property type="evidence" value="ECO:0007669"/>
    <property type="project" value="UniProtKB-KW"/>
</dbReference>
<dbReference type="KEGG" id="aon:DEH84_00225"/>
<reference evidence="6 7" key="1">
    <citation type="submission" date="2018-05" db="EMBL/GenBank/DDBJ databases">
        <title>complete genome sequence of Aquabacterium olei NBRC 110486.</title>
        <authorList>
            <person name="Tang B."/>
            <person name="Chang J."/>
            <person name="Zhang L."/>
            <person name="Yang H."/>
        </authorList>
    </citation>
    <scope>NUCLEOTIDE SEQUENCE [LARGE SCALE GENOMIC DNA]</scope>
    <source>
        <strain evidence="6 7">NBRC 110486</strain>
    </source>
</reference>
<dbReference type="PANTHER" id="PTHR43687">
    <property type="entry name" value="ADENYLYLSULFATE REDUCTASE, BETA SUBUNIT"/>
    <property type="match status" value="1"/>
</dbReference>
<evidence type="ECO:0000313" key="6">
    <source>
        <dbReference type="EMBL" id="AWI54999.1"/>
    </source>
</evidence>
<dbReference type="InterPro" id="IPR017900">
    <property type="entry name" value="4Fe4S_Fe_S_CS"/>
</dbReference>
<keyword evidence="3" id="KW-0408">Iron</keyword>
<proteinExistence type="predicted"/>
<dbReference type="PANTHER" id="PTHR43687:SF1">
    <property type="entry name" value="FERREDOXIN III"/>
    <property type="match status" value="1"/>
</dbReference>
<evidence type="ECO:0000313" key="7">
    <source>
        <dbReference type="Proteomes" id="UP000244892"/>
    </source>
</evidence>
<gene>
    <name evidence="6" type="ORF">DEH84_00225</name>
</gene>
<sequence length="77" mass="8080">MRARALPEVDPARCTGCGRCVARCPPKVLWLEAECPGGWGAKHAVLHDAPGCTGCAQCAVVCPFRAITMVRRSEGAG</sequence>
<evidence type="ECO:0000259" key="5">
    <source>
        <dbReference type="PROSITE" id="PS51379"/>
    </source>
</evidence>
<protein>
    <submittedName>
        <fullName evidence="6">4Fe-4S ferredoxin</fullName>
    </submittedName>
</protein>
<dbReference type="InterPro" id="IPR017896">
    <property type="entry name" value="4Fe4S_Fe-S-bd"/>
</dbReference>
<evidence type="ECO:0000256" key="4">
    <source>
        <dbReference type="ARBA" id="ARBA00023014"/>
    </source>
</evidence>
<dbReference type="PROSITE" id="PS51379">
    <property type="entry name" value="4FE4S_FER_2"/>
    <property type="match status" value="2"/>
</dbReference>
<evidence type="ECO:0000256" key="1">
    <source>
        <dbReference type="ARBA" id="ARBA00022485"/>
    </source>
</evidence>
<accession>A0A2U8FV99</accession>
<dbReference type="AlphaFoldDB" id="A0A2U8FV99"/>
<dbReference type="GO" id="GO:0046872">
    <property type="term" value="F:metal ion binding"/>
    <property type="evidence" value="ECO:0007669"/>
    <property type="project" value="UniProtKB-KW"/>
</dbReference>
<keyword evidence="1" id="KW-0004">4Fe-4S</keyword>
<evidence type="ECO:0000256" key="2">
    <source>
        <dbReference type="ARBA" id="ARBA00022723"/>
    </source>
</evidence>
<name>A0A2U8FV99_9BURK</name>
<dbReference type="Pfam" id="PF12837">
    <property type="entry name" value="Fer4_6"/>
    <property type="match status" value="1"/>
</dbReference>
<keyword evidence="4" id="KW-0411">Iron-sulfur</keyword>
<dbReference type="EMBL" id="CP029210">
    <property type="protein sequence ID" value="AWI54999.1"/>
    <property type="molecule type" value="Genomic_DNA"/>
</dbReference>
<feature type="domain" description="4Fe-4S ferredoxin-type" evidence="5">
    <location>
        <begin position="43"/>
        <end position="72"/>
    </location>
</feature>
<organism evidence="6 7">
    <name type="scientific">Aquabacterium olei</name>
    <dbReference type="NCBI Taxonomy" id="1296669"/>
    <lineage>
        <taxon>Bacteria</taxon>
        <taxon>Pseudomonadati</taxon>
        <taxon>Pseudomonadota</taxon>
        <taxon>Betaproteobacteria</taxon>
        <taxon>Burkholderiales</taxon>
        <taxon>Aquabacterium</taxon>
    </lineage>
</organism>
<dbReference type="InterPro" id="IPR050572">
    <property type="entry name" value="Fe-S_Ferredoxin"/>
</dbReference>
<dbReference type="Pfam" id="PF00037">
    <property type="entry name" value="Fer4"/>
    <property type="match status" value="1"/>
</dbReference>
<dbReference type="Gene3D" id="3.30.70.20">
    <property type="match status" value="2"/>
</dbReference>
<dbReference type="PROSITE" id="PS00198">
    <property type="entry name" value="4FE4S_FER_1"/>
    <property type="match status" value="2"/>
</dbReference>
<evidence type="ECO:0000256" key="3">
    <source>
        <dbReference type="ARBA" id="ARBA00023004"/>
    </source>
</evidence>
<keyword evidence="7" id="KW-1185">Reference proteome</keyword>